<evidence type="ECO:0000313" key="1">
    <source>
        <dbReference type="EMBL" id="KKM97170.1"/>
    </source>
</evidence>
<name>A0A0F9P828_9ZZZZ</name>
<sequence length="68" mass="7606">MALEPIICKNDVKIIVNKIQEYLENGGIIKSVYLVDHAEGQIVLLIGDEEITQAMAEIFWTGYQAALK</sequence>
<comment type="caution">
    <text evidence="1">The sequence shown here is derived from an EMBL/GenBank/DDBJ whole genome shotgun (WGS) entry which is preliminary data.</text>
</comment>
<organism evidence="1">
    <name type="scientific">marine sediment metagenome</name>
    <dbReference type="NCBI Taxonomy" id="412755"/>
    <lineage>
        <taxon>unclassified sequences</taxon>
        <taxon>metagenomes</taxon>
        <taxon>ecological metagenomes</taxon>
    </lineage>
</organism>
<proteinExistence type="predicted"/>
<dbReference type="EMBL" id="LAZR01005782">
    <property type="protein sequence ID" value="KKM97170.1"/>
    <property type="molecule type" value="Genomic_DNA"/>
</dbReference>
<protein>
    <submittedName>
        <fullName evidence="1">Uncharacterized protein</fullName>
    </submittedName>
</protein>
<reference evidence="1" key="1">
    <citation type="journal article" date="2015" name="Nature">
        <title>Complex archaea that bridge the gap between prokaryotes and eukaryotes.</title>
        <authorList>
            <person name="Spang A."/>
            <person name="Saw J.H."/>
            <person name="Jorgensen S.L."/>
            <person name="Zaremba-Niedzwiedzka K."/>
            <person name="Martijn J."/>
            <person name="Lind A.E."/>
            <person name="van Eijk R."/>
            <person name="Schleper C."/>
            <person name="Guy L."/>
            <person name="Ettema T.J."/>
        </authorList>
    </citation>
    <scope>NUCLEOTIDE SEQUENCE</scope>
</reference>
<dbReference type="AlphaFoldDB" id="A0A0F9P828"/>
<gene>
    <name evidence="1" type="ORF">LCGC14_1170740</name>
</gene>
<accession>A0A0F9P828</accession>